<reference evidence="1 2" key="2">
    <citation type="submission" date="2013-09" db="EMBL/GenBank/DDBJ databases">
        <title>Whole genome comparison of six Crocosphaera watsonii strains with differing phenotypes.</title>
        <authorList>
            <person name="Bench S.R."/>
            <person name="Heller P."/>
            <person name="Frank I."/>
            <person name="Arciniega M."/>
            <person name="Shilova I.N."/>
            <person name="Zehr J.P."/>
        </authorList>
    </citation>
    <scope>NUCLEOTIDE SEQUENCE [LARGE SCALE GENOMIC DNA]</scope>
    <source>
        <strain evidence="1 2">WH 0005</strain>
    </source>
</reference>
<dbReference type="Pfam" id="PF13599">
    <property type="entry name" value="Pentapeptide_4"/>
    <property type="match status" value="1"/>
</dbReference>
<organism evidence="1 2">
    <name type="scientific">Crocosphaera watsonii WH 0005</name>
    <dbReference type="NCBI Taxonomy" id="423472"/>
    <lineage>
        <taxon>Bacteria</taxon>
        <taxon>Bacillati</taxon>
        <taxon>Cyanobacteriota</taxon>
        <taxon>Cyanophyceae</taxon>
        <taxon>Oscillatoriophycideae</taxon>
        <taxon>Chroococcales</taxon>
        <taxon>Aphanothecaceae</taxon>
        <taxon>Crocosphaera</taxon>
    </lineage>
</organism>
<dbReference type="EMBL" id="CAQL01000856">
    <property type="protein sequence ID" value="CCQ57605.1"/>
    <property type="molecule type" value="Genomic_DNA"/>
</dbReference>
<dbReference type="InterPro" id="IPR044213">
    <property type="entry name" value="At2g44920-like"/>
</dbReference>
<evidence type="ECO:0000313" key="2">
    <source>
        <dbReference type="Proteomes" id="UP000017981"/>
    </source>
</evidence>
<evidence type="ECO:0000313" key="1">
    <source>
        <dbReference type="EMBL" id="CCQ57605.1"/>
    </source>
</evidence>
<comment type="caution">
    <text evidence="1">The sequence shown here is derived from an EMBL/GenBank/DDBJ whole genome shotgun (WGS) entry which is preliminary data.</text>
</comment>
<dbReference type="PANTHER" id="PTHR47200">
    <property type="entry name" value="THYLAKOID LUMENAL 15 KDA PROTEIN 1, CHLOROPLASTIC"/>
    <property type="match status" value="1"/>
</dbReference>
<reference evidence="1 2" key="1">
    <citation type="submission" date="2013-01" db="EMBL/GenBank/DDBJ databases">
        <authorList>
            <person name="Bench S."/>
        </authorList>
    </citation>
    <scope>NUCLEOTIDE SEQUENCE [LARGE SCALE GENOMIC DNA]</scope>
    <source>
        <strain evidence="1 2">WH 0005</strain>
    </source>
</reference>
<dbReference type="PANTHER" id="PTHR47200:SF2">
    <property type="entry name" value="THYLAKOID LUMENAL 15 KDA PROTEIN 1, CHLOROPLASTIC"/>
    <property type="match status" value="1"/>
</dbReference>
<protein>
    <submittedName>
        <fullName evidence="1">Putative thylakoid membrane protein, contains 8 pentapeptide repeats, sll0274 homolog</fullName>
    </submittedName>
</protein>
<dbReference type="AlphaFoldDB" id="T2IZQ1"/>
<accession>T2IZQ1</accession>
<dbReference type="Gene3D" id="2.160.20.80">
    <property type="entry name" value="E3 ubiquitin-protein ligase SopA"/>
    <property type="match status" value="1"/>
</dbReference>
<gene>
    <name evidence="1" type="ORF">CWATWH0005_3498</name>
</gene>
<dbReference type="SUPFAM" id="SSF141571">
    <property type="entry name" value="Pentapeptide repeat-like"/>
    <property type="match status" value="1"/>
</dbReference>
<dbReference type="Proteomes" id="UP000017981">
    <property type="component" value="Unassembled WGS sequence"/>
</dbReference>
<sequence length="169" mass="18621">METKSMIPGNYRRFLLLLTLIATLFFGNPILPVMAVDYNRANLVGVDFSGQDLRKEALFDHANLRDSNFSNANVQGVRFFSANLDSANFEGADLRYADLEVARLTKVNFTNAILEGAFATNILVQGAIIDGADFTDVLLDPKTEKYLCTIATGTNPITGRNTKDTLYCP</sequence>
<proteinExistence type="predicted"/>
<name>T2IZQ1_CROWT</name>
<dbReference type="InterPro" id="IPR001646">
    <property type="entry name" value="5peptide_repeat"/>
</dbReference>